<dbReference type="PANTHER" id="PTHR10963:SF55">
    <property type="entry name" value="GLYCOSIDE HYDROLASE FAMILY 16 PROTEIN"/>
    <property type="match status" value="1"/>
</dbReference>
<dbReference type="Pfam" id="PF00722">
    <property type="entry name" value="Glyco_hydro_16"/>
    <property type="match status" value="1"/>
</dbReference>
<evidence type="ECO:0000256" key="1">
    <source>
        <dbReference type="ARBA" id="ARBA00006865"/>
    </source>
</evidence>
<dbReference type="GO" id="GO:0004553">
    <property type="term" value="F:hydrolase activity, hydrolyzing O-glycosyl compounds"/>
    <property type="evidence" value="ECO:0007669"/>
    <property type="project" value="InterPro"/>
</dbReference>
<keyword evidence="4" id="KW-1185">Reference proteome</keyword>
<dbReference type="Gene3D" id="2.60.120.200">
    <property type="match status" value="1"/>
</dbReference>
<dbReference type="InterPro" id="IPR050546">
    <property type="entry name" value="Glycosyl_Hydrlase_16"/>
</dbReference>
<dbReference type="AlphaFoldDB" id="A0AAE0RVE5"/>
<protein>
    <recommendedName>
        <fullName evidence="2">GH16 domain-containing protein</fullName>
    </recommendedName>
</protein>
<feature type="domain" description="GH16" evidence="2">
    <location>
        <begin position="1"/>
        <end position="253"/>
    </location>
</feature>
<dbReference type="InterPro" id="IPR000757">
    <property type="entry name" value="Beta-glucanase-like"/>
</dbReference>
<dbReference type="PROSITE" id="PS51762">
    <property type="entry name" value="GH16_2"/>
    <property type="match status" value="1"/>
</dbReference>
<evidence type="ECO:0000313" key="3">
    <source>
        <dbReference type="EMBL" id="KAK3580326.1"/>
    </source>
</evidence>
<dbReference type="GO" id="GO:0005975">
    <property type="term" value="P:carbohydrate metabolic process"/>
    <property type="evidence" value="ECO:0007669"/>
    <property type="project" value="InterPro"/>
</dbReference>
<dbReference type="SUPFAM" id="SSF49899">
    <property type="entry name" value="Concanavalin A-like lectins/glucanases"/>
    <property type="match status" value="1"/>
</dbReference>
<accession>A0AAE0RVE5</accession>
<dbReference type="InterPro" id="IPR013320">
    <property type="entry name" value="ConA-like_dom_sf"/>
</dbReference>
<comment type="caution">
    <text evidence="3">The sequence shown here is derived from an EMBL/GenBank/DDBJ whole genome shotgun (WGS) entry which is preliminary data.</text>
</comment>
<organism evidence="3 4">
    <name type="scientific">Potamilus streckersoni</name>
    <dbReference type="NCBI Taxonomy" id="2493646"/>
    <lineage>
        <taxon>Eukaryota</taxon>
        <taxon>Metazoa</taxon>
        <taxon>Spiralia</taxon>
        <taxon>Lophotrochozoa</taxon>
        <taxon>Mollusca</taxon>
        <taxon>Bivalvia</taxon>
        <taxon>Autobranchia</taxon>
        <taxon>Heteroconchia</taxon>
        <taxon>Palaeoheterodonta</taxon>
        <taxon>Unionida</taxon>
        <taxon>Unionoidea</taxon>
        <taxon>Unionidae</taxon>
        <taxon>Ambleminae</taxon>
        <taxon>Lampsilini</taxon>
        <taxon>Potamilus</taxon>
    </lineage>
</organism>
<dbReference type="PANTHER" id="PTHR10963">
    <property type="entry name" value="GLYCOSYL HYDROLASE-RELATED"/>
    <property type="match status" value="1"/>
</dbReference>
<evidence type="ECO:0000313" key="4">
    <source>
        <dbReference type="Proteomes" id="UP001195483"/>
    </source>
</evidence>
<reference evidence="3" key="3">
    <citation type="submission" date="2023-05" db="EMBL/GenBank/DDBJ databases">
        <authorList>
            <person name="Smith C.H."/>
        </authorList>
    </citation>
    <scope>NUCLEOTIDE SEQUENCE</scope>
    <source>
        <strain evidence="3">CHS0354</strain>
        <tissue evidence="3">Mantle</tissue>
    </source>
</reference>
<reference evidence="3" key="1">
    <citation type="journal article" date="2021" name="Genome Biol. Evol.">
        <title>A High-Quality Reference Genome for a Parasitic Bivalve with Doubly Uniparental Inheritance (Bivalvia: Unionida).</title>
        <authorList>
            <person name="Smith C.H."/>
        </authorList>
    </citation>
    <scope>NUCLEOTIDE SEQUENCE</scope>
    <source>
        <strain evidence="3">CHS0354</strain>
    </source>
</reference>
<sequence length="253" mass="28771">MYGMCSNADNNGCRRDGHNGLLPPVMSAKIKSKHTIRYGKVEVRARIPKGDWIWPAIWMLPKDSKYGQWPRSGEIDMMESRGNAVANDPGGHNHGVTEVISTLHWGPSASHNGFMKTHGGRQNNNGWNSDFHVYTLDWTQNHIIVSVDNQEVMHINAPAGGFFHFGGFTGDNIWKTGEHMAPFDQPFYLILNVAIGGTSNFFPDNWHYDAKKPWANSSPHANADFWAHRYEWERTWVGDNVAMEVDWVQMTQY</sequence>
<comment type="similarity">
    <text evidence="1">Belongs to the glycosyl hydrolase 16 family.</text>
</comment>
<proteinExistence type="inferred from homology"/>
<gene>
    <name evidence="3" type="ORF">CHS0354_003561</name>
</gene>
<dbReference type="EMBL" id="JAEAOA010000281">
    <property type="protein sequence ID" value="KAK3580326.1"/>
    <property type="molecule type" value="Genomic_DNA"/>
</dbReference>
<evidence type="ECO:0000259" key="2">
    <source>
        <dbReference type="PROSITE" id="PS51762"/>
    </source>
</evidence>
<reference evidence="3" key="2">
    <citation type="journal article" date="2021" name="Genome Biol. Evol.">
        <title>Developing a high-quality reference genome for a parasitic bivalve with doubly uniparental inheritance (Bivalvia: Unionida).</title>
        <authorList>
            <person name="Smith C.H."/>
        </authorList>
    </citation>
    <scope>NUCLEOTIDE SEQUENCE</scope>
    <source>
        <strain evidence="3">CHS0354</strain>
        <tissue evidence="3">Mantle</tissue>
    </source>
</reference>
<name>A0AAE0RVE5_9BIVA</name>
<dbReference type="Proteomes" id="UP001195483">
    <property type="component" value="Unassembled WGS sequence"/>
</dbReference>